<evidence type="ECO:0000256" key="4">
    <source>
        <dbReference type="ARBA" id="ARBA00023136"/>
    </source>
</evidence>
<organism evidence="7">
    <name type="scientific">Burkholderia cenocepacia</name>
    <dbReference type="NCBI Taxonomy" id="95486"/>
    <lineage>
        <taxon>Bacteria</taxon>
        <taxon>Pseudomonadati</taxon>
        <taxon>Pseudomonadota</taxon>
        <taxon>Betaproteobacteria</taxon>
        <taxon>Burkholderiales</taxon>
        <taxon>Burkholderiaceae</taxon>
        <taxon>Burkholderia</taxon>
        <taxon>Burkholderia cepacia complex</taxon>
    </lineage>
</organism>
<feature type="transmembrane region" description="Helical" evidence="5">
    <location>
        <begin position="297"/>
        <end position="319"/>
    </location>
</feature>
<evidence type="ECO:0000256" key="2">
    <source>
        <dbReference type="ARBA" id="ARBA00022692"/>
    </source>
</evidence>
<feature type="transmembrane region" description="Helical" evidence="5">
    <location>
        <begin position="440"/>
        <end position="461"/>
    </location>
</feature>
<feature type="transmembrane region" description="Helical" evidence="5">
    <location>
        <begin position="239"/>
        <end position="259"/>
    </location>
</feature>
<evidence type="ECO:0000313" key="7">
    <source>
        <dbReference type="EMBL" id="KEA54906.1"/>
    </source>
</evidence>
<keyword evidence="4 5" id="KW-0472">Membrane</keyword>
<comment type="subcellular location">
    <subcellularLocation>
        <location evidence="1">Membrane</location>
        <topology evidence="1">Multi-pass membrane protein</topology>
    </subcellularLocation>
</comment>
<dbReference type="EMBL" id="JJOA01000076">
    <property type="protein sequence ID" value="KEA54906.1"/>
    <property type="molecule type" value="Genomic_DNA"/>
</dbReference>
<comment type="caution">
    <text evidence="7">The sequence shown here is derived from an EMBL/GenBank/DDBJ whole genome shotgun (WGS) entry which is preliminary data.</text>
</comment>
<evidence type="ECO:0000256" key="1">
    <source>
        <dbReference type="ARBA" id="ARBA00004141"/>
    </source>
</evidence>
<reference evidence="7" key="1">
    <citation type="submission" date="2014-04" db="EMBL/GenBank/DDBJ databases">
        <title>In planta biocontrol of soil-borne Fusarium wilt of banana through a plant endophytic bacterium, Burkholderia cenocepacia 869T2.</title>
        <authorList>
            <person name="Ho Y.-N."/>
            <person name="Chiang H.-M."/>
            <person name="Chao C.-P."/>
            <person name="Su C.-C."/>
            <person name="Hsu H.-F."/>
            <person name="Guo C.-T."/>
            <person name="Hsieh J.-L."/>
            <person name="Huang C.-C."/>
        </authorList>
    </citation>
    <scope>NUCLEOTIDE SEQUENCE [LARGE SCALE GENOMIC DNA]</scope>
    <source>
        <strain evidence="7">869T2</strain>
    </source>
</reference>
<evidence type="ECO:0000256" key="5">
    <source>
        <dbReference type="SAM" id="Phobius"/>
    </source>
</evidence>
<feature type="transmembrane region" description="Helical" evidence="5">
    <location>
        <begin position="134"/>
        <end position="152"/>
    </location>
</feature>
<evidence type="ECO:0000259" key="6">
    <source>
        <dbReference type="Pfam" id="PF00324"/>
    </source>
</evidence>
<dbReference type="AlphaFoldDB" id="A0A071MEG5"/>
<dbReference type="PANTHER" id="PTHR42770:SF16">
    <property type="entry name" value="AMINO ACID PERMEASE"/>
    <property type="match status" value="1"/>
</dbReference>
<feature type="transmembrane region" description="Helical" evidence="5">
    <location>
        <begin position="370"/>
        <end position="398"/>
    </location>
</feature>
<dbReference type="InterPro" id="IPR004841">
    <property type="entry name" value="AA-permease/SLC12A_dom"/>
</dbReference>
<feature type="transmembrane region" description="Helical" evidence="5">
    <location>
        <begin position="410"/>
        <end position="428"/>
    </location>
</feature>
<name>A0A071MEG5_9BURK</name>
<accession>A0A071MEG5</accession>
<feature type="transmembrane region" description="Helical" evidence="5">
    <location>
        <begin position="161"/>
        <end position="180"/>
    </location>
</feature>
<dbReference type="OrthoDB" id="9804700at2"/>
<keyword evidence="2 5" id="KW-0812">Transmembrane</keyword>
<gene>
    <name evidence="7" type="ORF">DT99_34900</name>
</gene>
<sequence>MNESSSRSDAGLSRNAVGLSHIVFFVVAAAAPLTAMVGATPAAFSLGNGPGVPGVFVLAGIMYLIFSIGYAAMSRHISNAGAFYAYIANGLGRPAGVGGAFVAIVAYNAVQIAIYCMFGFFLNDSIQRHYGVDVPWWAFALACVVAVHVCGARRIEFSGRLLGMLMIGEIAIVMLLDLAIVAHGASTGGFSAKPFSPSTVFAPGLGTALVFVLGSYMGFEATAIFSEEARDPKRTIPRATYVAVLLIMAFYALSSWAIVEAWGESRIAAQAAHDPANLWFAVSGRLLGGIATDAMNVLLVTSLFAAILSFHNTITRYFYAMGRERVLWRKLGHTCPVHRCPDVAGKVQTLIALAAIAGSAAFRLDPFAVVFSWMSALATIGIIAVQILVAASVIAFFARDRRDASVVHRLIAPLVSIIALGACLVLVVRNLSVLSGSDSTFVAMFPYFLVAVGALGIRAALRLKRSDPDLYRELGRAVQ</sequence>
<keyword evidence="3 5" id="KW-1133">Transmembrane helix</keyword>
<dbReference type="GO" id="GO:0016020">
    <property type="term" value="C:membrane"/>
    <property type="evidence" value="ECO:0007669"/>
    <property type="project" value="UniProtKB-SubCell"/>
</dbReference>
<proteinExistence type="predicted"/>
<dbReference type="Gene3D" id="1.20.1740.10">
    <property type="entry name" value="Amino acid/polyamine transporter I"/>
    <property type="match status" value="1"/>
</dbReference>
<dbReference type="InterPro" id="IPR050367">
    <property type="entry name" value="APC_superfamily"/>
</dbReference>
<feature type="transmembrane region" description="Helical" evidence="5">
    <location>
        <begin position="21"/>
        <end position="46"/>
    </location>
</feature>
<dbReference type="Pfam" id="PF00324">
    <property type="entry name" value="AA_permease"/>
    <property type="match status" value="1"/>
</dbReference>
<feature type="transmembrane region" description="Helical" evidence="5">
    <location>
        <begin position="347"/>
        <end position="364"/>
    </location>
</feature>
<feature type="domain" description="Amino acid permease/ SLC12A" evidence="6">
    <location>
        <begin position="21"/>
        <end position="452"/>
    </location>
</feature>
<feature type="transmembrane region" description="Helical" evidence="5">
    <location>
        <begin position="94"/>
        <end position="122"/>
    </location>
</feature>
<dbReference type="PIRSF" id="PIRSF006060">
    <property type="entry name" value="AA_transporter"/>
    <property type="match status" value="1"/>
</dbReference>
<dbReference type="GO" id="GO:0055085">
    <property type="term" value="P:transmembrane transport"/>
    <property type="evidence" value="ECO:0007669"/>
    <property type="project" value="InterPro"/>
</dbReference>
<feature type="transmembrane region" description="Helical" evidence="5">
    <location>
        <begin position="200"/>
        <end position="219"/>
    </location>
</feature>
<feature type="transmembrane region" description="Helical" evidence="5">
    <location>
        <begin position="52"/>
        <end position="73"/>
    </location>
</feature>
<protein>
    <submittedName>
        <fullName evidence="7">Amino acid permease</fullName>
    </submittedName>
</protein>
<evidence type="ECO:0000256" key="3">
    <source>
        <dbReference type="ARBA" id="ARBA00022989"/>
    </source>
</evidence>
<dbReference type="PANTHER" id="PTHR42770">
    <property type="entry name" value="AMINO ACID TRANSPORTER-RELATED"/>
    <property type="match status" value="1"/>
</dbReference>